<dbReference type="OrthoDB" id="8912283at2"/>
<dbReference type="PROSITE" id="PS51257">
    <property type="entry name" value="PROKAR_LIPOPROTEIN"/>
    <property type="match status" value="1"/>
</dbReference>
<protein>
    <submittedName>
        <fullName evidence="2">Secretory immunoglobulin A-binding protein EsiB</fullName>
    </submittedName>
</protein>
<comment type="caution">
    <text evidence="2">The sequence shown here is derived from an EMBL/GenBank/DDBJ whole genome shotgun (WGS) entry which is preliminary data.</text>
</comment>
<dbReference type="Proteomes" id="UP000286947">
    <property type="component" value="Unassembled WGS sequence"/>
</dbReference>
<reference evidence="2 3" key="1">
    <citation type="submission" date="2018-01" db="EMBL/GenBank/DDBJ databases">
        <title>Saezia sanguinis gen. nov., sp. nov., in the order Burkholderiales isolated from human blood.</title>
        <authorList>
            <person name="Medina-Pascual M.J."/>
            <person name="Valdezate S."/>
            <person name="Monzon S."/>
            <person name="Cuesta I."/>
            <person name="Carrasco G."/>
            <person name="Villalon P."/>
            <person name="Saez-Nieto J.A."/>
        </authorList>
    </citation>
    <scope>NUCLEOTIDE SEQUENCE [LARGE SCALE GENOMIC DNA]</scope>
    <source>
        <strain evidence="2 3">CNM695-12</strain>
    </source>
</reference>
<dbReference type="EMBL" id="PQSP01000012">
    <property type="protein sequence ID" value="RUS65456.1"/>
    <property type="molecule type" value="Genomic_DNA"/>
</dbReference>
<name>A0A433S9N8_9BURK</name>
<proteinExistence type="predicted"/>
<dbReference type="InterPro" id="IPR011990">
    <property type="entry name" value="TPR-like_helical_dom_sf"/>
</dbReference>
<gene>
    <name evidence="2" type="primary">esiB_10</name>
    <name evidence="2" type="ORF">CUZ56_02913</name>
</gene>
<dbReference type="SMART" id="SM00671">
    <property type="entry name" value="SEL1"/>
    <property type="match status" value="4"/>
</dbReference>
<dbReference type="PANTHER" id="PTHR43628">
    <property type="entry name" value="ACTIVATOR OF C KINASE PROTEIN 1-RELATED"/>
    <property type="match status" value="1"/>
</dbReference>
<evidence type="ECO:0000256" key="1">
    <source>
        <dbReference type="SAM" id="SignalP"/>
    </source>
</evidence>
<keyword evidence="1" id="KW-0732">Signal</keyword>
<evidence type="ECO:0000313" key="2">
    <source>
        <dbReference type="EMBL" id="RUS65456.1"/>
    </source>
</evidence>
<feature type="signal peptide" evidence="1">
    <location>
        <begin position="1"/>
        <end position="21"/>
    </location>
</feature>
<dbReference type="AlphaFoldDB" id="A0A433S9N8"/>
<feature type="chain" id="PRO_5019378726" evidence="1">
    <location>
        <begin position="22"/>
        <end position="305"/>
    </location>
</feature>
<accession>A0A433S9N8</accession>
<dbReference type="Gene3D" id="1.25.40.10">
    <property type="entry name" value="Tetratricopeptide repeat domain"/>
    <property type="match status" value="1"/>
</dbReference>
<organism evidence="2 3">
    <name type="scientific">Saezia sanguinis</name>
    <dbReference type="NCBI Taxonomy" id="1965230"/>
    <lineage>
        <taxon>Bacteria</taxon>
        <taxon>Pseudomonadati</taxon>
        <taxon>Pseudomonadota</taxon>
        <taxon>Betaproteobacteria</taxon>
        <taxon>Burkholderiales</taxon>
        <taxon>Saeziaceae</taxon>
        <taxon>Saezia</taxon>
    </lineage>
</organism>
<dbReference type="InterPro" id="IPR006597">
    <property type="entry name" value="Sel1-like"/>
</dbReference>
<dbReference type="SUPFAM" id="SSF81901">
    <property type="entry name" value="HCP-like"/>
    <property type="match status" value="1"/>
</dbReference>
<sequence precursor="true">MTRLLVSFLCACFLCACTSTQQPLTSADDYWHLPVNEIIQKANSGDPLAQYILASLHSMGGNGPVHNKEIARSWREKSIAGLEPLAAQGQAEAQFLLGEIYVRGMDGITSNIERGMAYYEQAATQGHLQAQLQLARAYQSSNRYGVEPDEERVRYWQQQALPGIIQQAQQGNARMQNRLASFYENGTDGLEQDLQQAHDWRQKAMQGFRNELAASYSGPQPLRITAPLLLSLYYFEPNENELSGLDQFNDLVKAYTTSTLLVERFDILQELQQNIADLLSIDEATFEHAQQLAEQCLKQLTDACF</sequence>
<dbReference type="Pfam" id="PF08238">
    <property type="entry name" value="Sel1"/>
    <property type="match status" value="4"/>
</dbReference>
<dbReference type="PANTHER" id="PTHR43628:SF1">
    <property type="entry name" value="CHITIN SYNTHASE REGULATORY FACTOR 2-RELATED"/>
    <property type="match status" value="1"/>
</dbReference>
<dbReference type="RefSeq" id="WP_126981073.1">
    <property type="nucleotide sequence ID" value="NZ_PQSP01000012.1"/>
</dbReference>
<evidence type="ECO:0000313" key="3">
    <source>
        <dbReference type="Proteomes" id="UP000286947"/>
    </source>
</evidence>
<dbReference type="InterPro" id="IPR052945">
    <property type="entry name" value="Mitotic_Regulator"/>
</dbReference>
<keyword evidence="3" id="KW-1185">Reference proteome</keyword>